<reference evidence="3 4" key="1">
    <citation type="submission" date="2023-11" db="EMBL/GenBank/DDBJ databases">
        <authorList>
            <person name="Hedman E."/>
            <person name="Englund M."/>
            <person name="Stromberg M."/>
            <person name="Nyberg Akerstrom W."/>
            <person name="Nylinder S."/>
            <person name="Jareborg N."/>
            <person name="Kallberg Y."/>
            <person name="Kronander E."/>
        </authorList>
    </citation>
    <scope>NUCLEOTIDE SEQUENCE [LARGE SCALE GENOMIC DNA]</scope>
</reference>
<dbReference type="PROSITE" id="PS50994">
    <property type="entry name" value="INTEGRASE"/>
    <property type="match status" value="1"/>
</dbReference>
<accession>A0AAV1L9B5</accession>
<dbReference type="SUPFAM" id="SSF53098">
    <property type="entry name" value="Ribonuclease H-like"/>
    <property type="match status" value="1"/>
</dbReference>
<evidence type="ECO:0000256" key="1">
    <source>
        <dbReference type="SAM" id="MobiDB-lite"/>
    </source>
</evidence>
<dbReference type="EMBL" id="CAVLGL010000085">
    <property type="protein sequence ID" value="CAK1590634.1"/>
    <property type="molecule type" value="Genomic_DNA"/>
</dbReference>
<comment type="caution">
    <text evidence="3">The sequence shown here is derived from an EMBL/GenBank/DDBJ whole genome shotgun (WGS) entry which is preliminary data.</text>
</comment>
<dbReference type="GO" id="GO:0015074">
    <property type="term" value="P:DNA integration"/>
    <property type="evidence" value="ECO:0007669"/>
    <property type="project" value="InterPro"/>
</dbReference>
<feature type="domain" description="Integrase catalytic" evidence="2">
    <location>
        <begin position="10"/>
        <end position="203"/>
    </location>
</feature>
<keyword evidence="4" id="KW-1185">Reference proteome</keyword>
<gene>
    <name evidence="3" type="ORF">PARMNEM_LOCUS10970</name>
</gene>
<dbReference type="Proteomes" id="UP001314205">
    <property type="component" value="Unassembled WGS sequence"/>
</dbReference>
<dbReference type="PANTHER" id="PTHR47331">
    <property type="entry name" value="PHD-TYPE DOMAIN-CONTAINING PROTEIN"/>
    <property type="match status" value="1"/>
</dbReference>
<dbReference type="GO" id="GO:0003676">
    <property type="term" value="F:nucleic acid binding"/>
    <property type="evidence" value="ECO:0007669"/>
    <property type="project" value="InterPro"/>
</dbReference>
<sequence>MGQLPAVRVTPTRPFKCSGVDYAGPIQLRVSKGRGHRSYKGYICLFVCMATRAIHLEVVSDLTSEGFLQAFKRFVARRGHCQEIWSDNGTNFVGASKELAHLFCTEKCNMVAEVAESLANSGTTWHFIQSHAPTFGGLWEAGVKSVKYHLRRVIGNSMLTFEEMATVLAQIEACLNSRPLSRLCDDNEHGNILTPGHFLIGEPPLVAPDLNFEPSNISSLRRWQYTQKMVQDFWRRWRNEYLTQLAARRTSSSTEKQIQENENKSIPKSSRRKKILLNIND</sequence>
<dbReference type="InterPro" id="IPR012337">
    <property type="entry name" value="RNaseH-like_sf"/>
</dbReference>
<protein>
    <recommendedName>
        <fullName evidence="2">Integrase catalytic domain-containing protein</fullName>
    </recommendedName>
</protein>
<evidence type="ECO:0000313" key="4">
    <source>
        <dbReference type="Proteomes" id="UP001314205"/>
    </source>
</evidence>
<dbReference type="InterPro" id="IPR040676">
    <property type="entry name" value="DUF5641"/>
</dbReference>
<proteinExistence type="predicted"/>
<dbReference type="InterPro" id="IPR001584">
    <property type="entry name" value="Integrase_cat-core"/>
</dbReference>
<name>A0AAV1L9B5_9NEOP</name>
<dbReference type="InterPro" id="IPR036397">
    <property type="entry name" value="RNaseH_sf"/>
</dbReference>
<evidence type="ECO:0000313" key="3">
    <source>
        <dbReference type="EMBL" id="CAK1590634.1"/>
    </source>
</evidence>
<dbReference type="Gene3D" id="3.30.420.10">
    <property type="entry name" value="Ribonuclease H-like superfamily/Ribonuclease H"/>
    <property type="match status" value="1"/>
</dbReference>
<feature type="region of interest" description="Disordered" evidence="1">
    <location>
        <begin position="250"/>
        <end position="271"/>
    </location>
</feature>
<organism evidence="3 4">
    <name type="scientific">Parnassius mnemosyne</name>
    <name type="common">clouded apollo</name>
    <dbReference type="NCBI Taxonomy" id="213953"/>
    <lineage>
        <taxon>Eukaryota</taxon>
        <taxon>Metazoa</taxon>
        <taxon>Ecdysozoa</taxon>
        <taxon>Arthropoda</taxon>
        <taxon>Hexapoda</taxon>
        <taxon>Insecta</taxon>
        <taxon>Pterygota</taxon>
        <taxon>Neoptera</taxon>
        <taxon>Endopterygota</taxon>
        <taxon>Lepidoptera</taxon>
        <taxon>Glossata</taxon>
        <taxon>Ditrysia</taxon>
        <taxon>Papilionoidea</taxon>
        <taxon>Papilionidae</taxon>
        <taxon>Parnassiinae</taxon>
        <taxon>Parnassini</taxon>
        <taxon>Parnassius</taxon>
        <taxon>Driopa</taxon>
    </lineage>
</organism>
<evidence type="ECO:0000259" key="2">
    <source>
        <dbReference type="PROSITE" id="PS50994"/>
    </source>
</evidence>
<dbReference type="AlphaFoldDB" id="A0AAV1L9B5"/>
<dbReference type="Pfam" id="PF18701">
    <property type="entry name" value="DUF5641"/>
    <property type="match status" value="1"/>
</dbReference>